<dbReference type="AlphaFoldDB" id="A0AAJ2JUS0"/>
<proteinExistence type="predicted"/>
<dbReference type="CDD" id="cd03230">
    <property type="entry name" value="ABC_DR_subfamily_A"/>
    <property type="match status" value="1"/>
</dbReference>
<dbReference type="SMART" id="SM00382">
    <property type="entry name" value="AAA"/>
    <property type="match status" value="1"/>
</dbReference>
<dbReference type="GO" id="GO:0016887">
    <property type="term" value="F:ATP hydrolysis activity"/>
    <property type="evidence" value="ECO:0007669"/>
    <property type="project" value="InterPro"/>
</dbReference>
<feature type="domain" description="ABC transporter" evidence="4">
    <location>
        <begin position="5"/>
        <end position="226"/>
    </location>
</feature>
<evidence type="ECO:0000256" key="1">
    <source>
        <dbReference type="ARBA" id="ARBA00022448"/>
    </source>
</evidence>
<dbReference type="PANTHER" id="PTHR42939:SF1">
    <property type="entry name" value="ABC TRANSPORTER ATP-BINDING PROTEIN ALBC-RELATED"/>
    <property type="match status" value="1"/>
</dbReference>
<evidence type="ECO:0000256" key="3">
    <source>
        <dbReference type="ARBA" id="ARBA00022840"/>
    </source>
</evidence>
<sequence length="303" mass="33726">MEGLVKLEQVTKSYDRRVILQHVELSIGAHEAVSITGKNGSGKSTLLRLIAGLAKPTSGMIHRQGGSKQRIGFVPDRLPKLRLTPEEYLFSMGGMQGMSKEAISARLDELFALFKMEDAAARRMNTFSKGMLQKVNLMQAVLNKPDILLLDEPLSGLDADSQRELIRLLRHMKQQGIAMVMSCHEASLVEQLADRCVSIHRGSIAITEVRPLEEDMRIEVMVPTSLSISDDIGQIEGILGYKDHDTISGRYVIRSRQHDSDHVLLELLMRKCSIVSVQASATHGYTGSNYAQQPSRQEGREYV</sequence>
<evidence type="ECO:0000313" key="5">
    <source>
        <dbReference type="EMBL" id="MDT8977470.1"/>
    </source>
</evidence>
<dbReference type="InterPro" id="IPR051782">
    <property type="entry name" value="ABC_Transporter_VariousFunc"/>
</dbReference>
<dbReference type="RefSeq" id="WP_072730837.1">
    <property type="nucleotide sequence ID" value="NZ_JAVYAA010000003.1"/>
</dbReference>
<name>A0AAJ2JUS0_9BACL</name>
<dbReference type="PROSITE" id="PS50893">
    <property type="entry name" value="ABC_TRANSPORTER_2"/>
    <property type="match status" value="1"/>
</dbReference>
<keyword evidence="2" id="KW-0547">Nucleotide-binding</keyword>
<dbReference type="EMBL" id="JAVYAA010000003">
    <property type="protein sequence ID" value="MDT8977470.1"/>
    <property type="molecule type" value="Genomic_DNA"/>
</dbReference>
<dbReference type="Gene3D" id="3.40.50.300">
    <property type="entry name" value="P-loop containing nucleotide triphosphate hydrolases"/>
    <property type="match status" value="1"/>
</dbReference>
<evidence type="ECO:0000259" key="4">
    <source>
        <dbReference type="PROSITE" id="PS50893"/>
    </source>
</evidence>
<dbReference type="Proteomes" id="UP001250538">
    <property type="component" value="Unassembled WGS sequence"/>
</dbReference>
<dbReference type="InterPro" id="IPR027417">
    <property type="entry name" value="P-loop_NTPase"/>
</dbReference>
<keyword evidence="1" id="KW-0813">Transport</keyword>
<comment type="caution">
    <text evidence="5">The sequence shown here is derived from an EMBL/GenBank/DDBJ whole genome shotgun (WGS) entry which is preliminary data.</text>
</comment>
<dbReference type="SUPFAM" id="SSF52540">
    <property type="entry name" value="P-loop containing nucleoside triphosphate hydrolases"/>
    <property type="match status" value="1"/>
</dbReference>
<dbReference type="InterPro" id="IPR003439">
    <property type="entry name" value="ABC_transporter-like_ATP-bd"/>
</dbReference>
<dbReference type="PANTHER" id="PTHR42939">
    <property type="entry name" value="ABC TRANSPORTER ATP-BINDING PROTEIN ALBC-RELATED"/>
    <property type="match status" value="1"/>
</dbReference>
<dbReference type="Pfam" id="PF00005">
    <property type="entry name" value="ABC_tran"/>
    <property type="match status" value="1"/>
</dbReference>
<reference evidence="6" key="1">
    <citation type="submission" date="2023-09" db="EMBL/GenBank/DDBJ databases">
        <title>Paenibacillus sp. chi10 Genome sequencing and assembly.</title>
        <authorList>
            <person name="Kim I."/>
        </authorList>
    </citation>
    <scope>NUCLEOTIDE SEQUENCE [LARGE SCALE GENOMIC DNA]</scope>
    <source>
        <strain evidence="6">chi10</strain>
    </source>
</reference>
<organism evidence="5 6">
    <name type="scientific">Paenibacillus suaedae</name>
    <dbReference type="NCBI Taxonomy" id="3077233"/>
    <lineage>
        <taxon>Bacteria</taxon>
        <taxon>Bacillati</taxon>
        <taxon>Bacillota</taxon>
        <taxon>Bacilli</taxon>
        <taxon>Bacillales</taxon>
        <taxon>Paenibacillaceae</taxon>
        <taxon>Paenibacillus</taxon>
    </lineage>
</organism>
<evidence type="ECO:0000313" key="6">
    <source>
        <dbReference type="Proteomes" id="UP001250538"/>
    </source>
</evidence>
<gene>
    <name evidence="5" type="ORF">RQP50_14625</name>
</gene>
<dbReference type="InterPro" id="IPR003593">
    <property type="entry name" value="AAA+_ATPase"/>
</dbReference>
<protein>
    <submittedName>
        <fullName evidence="5">ABC transporter ATP-binding protein</fullName>
    </submittedName>
</protein>
<accession>A0AAJ2JUS0</accession>
<dbReference type="GO" id="GO:0005524">
    <property type="term" value="F:ATP binding"/>
    <property type="evidence" value="ECO:0007669"/>
    <property type="project" value="UniProtKB-KW"/>
</dbReference>
<keyword evidence="3 5" id="KW-0067">ATP-binding</keyword>
<evidence type="ECO:0000256" key="2">
    <source>
        <dbReference type="ARBA" id="ARBA00022741"/>
    </source>
</evidence>
<keyword evidence="6" id="KW-1185">Reference proteome</keyword>